<dbReference type="SUPFAM" id="SSF51905">
    <property type="entry name" value="FAD/NAD(P)-binding domain"/>
    <property type="match status" value="1"/>
</dbReference>
<keyword evidence="6" id="KW-0349">Heme</keyword>
<dbReference type="Gene3D" id="3.50.50.60">
    <property type="entry name" value="FAD/NAD(P)-binding domain"/>
    <property type="match status" value="2"/>
</dbReference>
<comment type="similarity">
    <text evidence="5">Belongs to the nitrite and sulfite reductase 4Fe-4S domain family.</text>
</comment>
<dbReference type="Proteomes" id="UP001526147">
    <property type="component" value="Unassembled WGS sequence"/>
</dbReference>
<dbReference type="Pfam" id="PF18267">
    <property type="entry name" value="Rubredoxin_C"/>
    <property type="match status" value="1"/>
</dbReference>
<dbReference type="NCBIfam" id="TIGR02374">
    <property type="entry name" value="nitri_red_nirB"/>
    <property type="match status" value="1"/>
</dbReference>
<feature type="domain" description="NADH-rubredoxin oxidoreductase C-terminal" evidence="21">
    <location>
        <begin position="316"/>
        <end position="383"/>
    </location>
</feature>
<evidence type="ECO:0000256" key="10">
    <source>
        <dbReference type="ARBA" id="ARBA00022827"/>
    </source>
</evidence>
<evidence type="ECO:0000256" key="1">
    <source>
        <dbReference type="ARBA" id="ARBA00001929"/>
    </source>
</evidence>
<evidence type="ECO:0000256" key="3">
    <source>
        <dbReference type="ARBA" id="ARBA00001974"/>
    </source>
</evidence>
<dbReference type="PANTHER" id="PTHR43809:SF1">
    <property type="entry name" value="NITRITE REDUCTASE (NADH) LARGE SUBUNIT"/>
    <property type="match status" value="1"/>
</dbReference>
<evidence type="ECO:0000259" key="18">
    <source>
        <dbReference type="Pfam" id="PF03460"/>
    </source>
</evidence>
<dbReference type="SUPFAM" id="SSF55124">
    <property type="entry name" value="Nitrite/Sulfite reductase N-terminal domain-like"/>
    <property type="match status" value="1"/>
</dbReference>
<dbReference type="Pfam" id="PF07992">
    <property type="entry name" value="Pyr_redox_2"/>
    <property type="match status" value="1"/>
</dbReference>
<dbReference type="InterPro" id="IPR012744">
    <property type="entry name" value="Nitri_red_NirB"/>
</dbReference>
<dbReference type="SUPFAM" id="SSF56014">
    <property type="entry name" value="Nitrite and sulphite reductase 4Fe-4S domain-like"/>
    <property type="match status" value="1"/>
</dbReference>
<dbReference type="Pfam" id="PF01077">
    <property type="entry name" value="NIR_SIR"/>
    <property type="match status" value="1"/>
</dbReference>
<keyword evidence="23" id="KW-1185">Reference proteome</keyword>
<evidence type="ECO:0000256" key="8">
    <source>
        <dbReference type="ARBA" id="ARBA00022714"/>
    </source>
</evidence>
<evidence type="ECO:0000313" key="22">
    <source>
        <dbReference type="EMBL" id="MCV9885716.1"/>
    </source>
</evidence>
<dbReference type="InterPro" id="IPR023753">
    <property type="entry name" value="FAD/NAD-binding_dom"/>
</dbReference>
<sequence>MKQRLVVIGNGMAGVRCVEEILKQNKHQFDITIIGSEPHVNYNRILLSSVLQGETTFPEITINSLEWYQKYQITLYSGETVTKIDTKLKRITTDKNRPISFDKLIFATGSSPFVLPLPGVEKPGVVTFRTIEDCEAILEGAKRFKKAIVIGGGVLGLEAARGLLNLGLDVKVVHNTDYLMQRQLDAKSSSMLQKQLEQQGIGFLLGKVTKEIGGTDRVEEVEFTDGTKVEADLVVMSVGVVPNISLAKESGLTTNRGIVVNDFMETSIPDIYAVGECVEHNGIVYGLVKPLYEQGKVLAKFICDKPVEGYKGSILSTSLKVPGVDLFSVGDFEENESTKTLTILNEVEDIYKKIVLRGDIIVGAILYGETGQQSKVLDMIVKRKHVNDEDKRSLLHSTDNGASTVKSMKRSEIICNCNGVTKGAIMEAVQQHGLTTVKEVKQCTKASSSCGGCKLLLTDLVDYIHSDECDEFIEIKSLCSCTALTEDEVVLQIQQQNLASIQEVFVELDWRSMEGCSSCVPAIRYYLSMIYPEREGISQAVNPFEDVKVKRMSNGTYSVTPQLLGGKVTSDELKKLANMMDKYEIADIGITPEQRIQLKGIKEESIHAVCTELRLSSVATNTVRHINTYFSEQECQCHTDDRSLNLSIELEKELEFLLTPHKLVISVSGCKHKEVDMRTKDICVIGDGLGWEIYVGGSLSPTIKQGELFTVAAHELMAKQMIFGLIQYYRETANYLEQLGDWVERVGMIHIREVLFEDTLCEQLVQRLEVELHSHVEKSL</sequence>
<feature type="domain" description="BFD-like [2Fe-2S]-binding" evidence="19">
    <location>
        <begin position="479"/>
        <end position="528"/>
    </location>
</feature>
<comment type="cofactor">
    <cofactor evidence="1">
        <name>siroheme</name>
        <dbReference type="ChEBI" id="CHEBI:60052"/>
    </cofactor>
</comment>
<reference evidence="22 23" key="1">
    <citation type="submission" date="2022-10" db="EMBL/GenBank/DDBJ databases">
        <title>Draft genome assembly of moderately radiation resistant bacterium Metabacillus halosaccharovorans.</title>
        <authorList>
            <person name="Pal S."/>
            <person name="Gopinathan A."/>
        </authorList>
    </citation>
    <scope>NUCLEOTIDE SEQUENCE [LARGE SCALE GENOMIC DNA]</scope>
    <source>
        <strain evidence="22 23">VITHBRA001</strain>
    </source>
</reference>
<dbReference type="PANTHER" id="PTHR43809">
    <property type="entry name" value="NITRITE REDUCTASE (NADH) LARGE SUBUNIT"/>
    <property type="match status" value="1"/>
</dbReference>
<feature type="domain" description="BFD-like [2Fe-2S]-binding" evidence="19">
    <location>
        <begin position="413"/>
        <end position="460"/>
    </location>
</feature>
<dbReference type="Gene3D" id="3.90.480.10">
    <property type="entry name" value="Sulfite Reductase Hemoprotein,Domain 2"/>
    <property type="match status" value="1"/>
</dbReference>
<dbReference type="RefSeq" id="WP_264142457.1">
    <property type="nucleotide sequence ID" value="NZ_JAOYEY010000033.1"/>
</dbReference>
<dbReference type="InterPro" id="IPR017121">
    <property type="entry name" value="Nitrite_Rdtase_lsu"/>
</dbReference>
<feature type="domain" description="FAD/NAD(P)-binding" evidence="20">
    <location>
        <begin position="4"/>
        <end position="278"/>
    </location>
</feature>
<dbReference type="Pfam" id="PF03460">
    <property type="entry name" value="NIR_SIR_ferr"/>
    <property type="match status" value="1"/>
</dbReference>
<dbReference type="InterPro" id="IPR041854">
    <property type="entry name" value="BFD-like_2Fe2S-bd_dom_sf"/>
</dbReference>
<evidence type="ECO:0000259" key="17">
    <source>
        <dbReference type="Pfam" id="PF01077"/>
    </source>
</evidence>
<evidence type="ECO:0000256" key="2">
    <source>
        <dbReference type="ARBA" id="ARBA00001966"/>
    </source>
</evidence>
<keyword evidence="11" id="KW-0560">Oxidoreductase</keyword>
<comment type="pathway">
    <text evidence="4">Nitrogen metabolism; nitrate reduction (assimilation).</text>
</comment>
<dbReference type="InterPro" id="IPR036188">
    <property type="entry name" value="FAD/NAD-bd_sf"/>
</dbReference>
<dbReference type="InterPro" id="IPR007419">
    <property type="entry name" value="BFD-like_2Fe2S-bd_dom"/>
</dbReference>
<accession>A0ABT3DFD5</accession>
<dbReference type="InterPro" id="IPR006067">
    <property type="entry name" value="NO2/SO3_Rdtase_4Fe4S_dom"/>
</dbReference>
<keyword evidence="7 16" id="KW-0285">Flavoprotein</keyword>
<evidence type="ECO:0000259" key="21">
    <source>
        <dbReference type="Pfam" id="PF18267"/>
    </source>
</evidence>
<evidence type="ECO:0000256" key="15">
    <source>
        <dbReference type="ARBA" id="ARBA00034078"/>
    </source>
</evidence>
<dbReference type="InterPro" id="IPR052034">
    <property type="entry name" value="NasD-like"/>
</dbReference>
<dbReference type="CDD" id="cd19943">
    <property type="entry name" value="NirB_Fer2_BFD-like_1"/>
    <property type="match status" value="1"/>
</dbReference>
<evidence type="ECO:0000256" key="5">
    <source>
        <dbReference type="ARBA" id="ARBA00010429"/>
    </source>
</evidence>
<comment type="caution">
    <text evidence="22">The sequence shown here is derived from an EMBL/GenBank/DDBJ whole genome shotgun (WGS) entry which is preliminary data.</text>
</comment>
<evidence type="ECO:0000256" key="14">
    <source>
        <dbReference type="ARBA" id="ARBA00023063"/>
    </source>
</evidence>
<evidence type="ECO:0000256" key="6">
    <source>
        <dbReference type="ARBA" id="ARBA00022617"/>
    </source>
</evidence>
<evidence type="ECO:0000259" key="20">
    <source>
        <dbReference type="Pfam" id="PF07992"/>
    </source>
</evidence>
<dbReference type="PRINTS" id="PR00411">
    <property type="entry name" value="PNDRDTASEI"/>
</dbReference>
<comment type="cofactor">
    <cofactor evidence="15">
        <name>[2Fe-2S] cluster</name>
        <dbReference type="ChEBI" id="CHEBI:190135"/>
    </cofactor>
</comment>
<keyword evidence="8" id="KW-0001">2Fe-2S</keyword>
<dbReference type="PIRSF" id="PIRSF037149">
    <property type="entry name" value="NirB"/>
    <property type="match status" value="1"/>
</dbReference>
<dbReference type="InterPro" id="IPR041575">
    <property type="entry name" value="Rubredoxin_C"/>
</dbReference>
<dbReference type="InterPro" id="IPR036136">
    <property type="entry name" value="Nit/Sulf_reduc_fer-like_dom_sf"/>
</dbReference>
<keyword evidence="14 16" id="KW-0534">Nitrate assimilation</keyword>
<dbReference type="Pfam" id="PF04324">
    <property type="entry name" value="Fer2_BFD"/>
    <property type="match status" value="2"/>
</dbReference>
<evidence type="ECO:0000256" key="16">
    <source>
        <dbReference type="PIRNR" id="PIRNR037149"/>
    </source>
</evidence>
<proteinExistence type="inferred from homology"/>
<protein>
    <submittedName>
        <fullName evidence="22">Nitrite reductase large subunit NirB</fullName>
    </submittedName>
</protein>
<evidence type="ECO:0000256" key="4">
    <source>
        <dbReference type="ARBA" id="ARBA00005096"/>
    </source>
</evidence>
<comment type="cofactor">
    <cofactor evidence="2">
        <name>[4Fe-4S] cluster</name>
        <dbReference type="ChEBI" id="CHEBI:49883"/>
    </cofactor>
</comment>
<gene>
    <name evidence="22" type="primary">nirB</name>
    <name evidence="22" type="ORF">OIH86_08620</name>
</gene>
<dbReference type="InterPro" id="IPR005117">
    <property type="entry name" value="NiRdtase/SiRdtase_haem-b_fer"/>
</dbReference>
<feature type="domain" description="Nitrite/sulphite reductase 4Fe-4S" evidence="17">
    <location>
        <begin position="639"/>
        <end position="758"/>
    </location>
</feature>
<evidence type="ECO:0000259" key="19">
    <source>
        <dbReference type="Pfam" id="PF04324"/>
    </source>
</evidence>
<dbReference type="CDD" id="cd19944">
    <property type="entry name" value="NirB_Fer2_BFD-like_2"/>
    <property type="match status" value="1"/>
</dbReference>
<evidence type="ECO:0000256" key="9">
    <source>
        <dbReference type="ARBA" id="ARBA00022723"/>
    </source>
</evidence>
<keyword evidence="12" id="KW-0408">Iron</keyword>
<dbReference type="Gene3D" id="3.30.390.30">
    <property type="match status" value="1"/>
</dbReference>
<evidence type="ECO:0000256" key="7">
    <source>
        <dbReference type="ARBA" id="ARBA00022630"/>
    </source>
</evidence>
<organism evidence="22 23">
    <name type="scientific">Metabacillus halosaccharovorans</name>
    <dbReference type="NCBI Taxonomy" id="930124"/>
    <lineage>
        <taxon>Bacteria</taxon>
        <taxon>Bacillati</taxon>
        <taxon>Bacillota</taxon>
        <taxon>Bacilli</taxon>
        <taxon>Bacillales</taxon>
        <taxon>Bacillaceae</taxon>
        <taxon>Metabacillus</taxon>
    </lineage>
</organism>
<evidence type="ECO:0000256" key="11">
    <source>
        <dbReference type="ARBA" id="ARBA00023002"/>
    </source>
</evidence>
<name>A0ABT3DFD5_9BACI</name>
<evidence type="ECO:0000256" key="12">
    <source>
        <dbReference type="ARBA" id="ARBA00023004"/>
    </source>
</evidence>
<dbReference type="Gene3D" id="1.10.10.1100">
    <property type="entry name" value="BFD-like [2Fe-2S]-binding domain"/>
    <property type="match status" value="1"/>
</dbReference>
<keyword evidence="10 16" id="KW-0274">FAD</keyword>
<dbReference type="Gene3D" id="3.30.413.10">
    <property type="entry name" value="Sulfite Reductase Hemoprotein, domain 1"/>
    <property type="match status" value="1"/>
</dbReference>
<keyword evidence="9" id="KW-0479">Metal-binding</keyword>
<keyword evidence="13" id="KW-0411">Iron-sulfur</keyword>
<dbReference type="InterPro" id="IPR045854">
    <property type="entry name" value="NO2/SO3_Rdtase_4Fe4S_sf"/>
</dbReference>
<feature type="domain" description="Nitrite/Sulfite reductase ferredoxin-like" evidence="18">
    <location>
        <begin position="553"/>
        <end position="614"/>
    </location>
</feature>
<evidence type="ECO:0000313" key="23">
    <source>
        <dbReference type="Proteomes" id="UP001526147"/>
    </source>
</evidence>
<dbReference type="PRINTS" id="PR00368">
    <property type="entry name" value="FADPNR"/>
</dbReference>
<comment type="cofactor">
    <cofactor evidence="3 16">
        <name>FAD</name>
        <dbReference type="ChEBI" id="CHEBI:57692"/>
    </cofactor>
</comment>
<dbReference type="EMBL" id="JAOYEY010000033">
    <property type="protein sequence ID" value="MCV9885716.1"/>
    <property type="molecule type" value="Genomic_DNA"/>
</dbReference>
<dbReference type="InterPro" id="IPR016156">
    <property type="entry name" value="FAD/NAD-linked_Rdtase_dimer_sf"/>
</dbReference>
<evidence type="ECO:0000256" key="13">
    <source>
        <dbReference type="ARBA" id="ARBA00023014"/>
    </source>
</evidence>